<accession>A0ABN6G1E6</accession>
<dbReference type="Gene3D" id="1.10.10.60">
    <property type="entry name" value="Homeodomain-like"/>
    <property type="match status" value="1"/>
</dbReference>
<keyword evidence="2 4" id="KW-0238">DNA-binding</keyword>
<dbReference type="PANTHER" id="PTHR47506:SF6">
    <property type="entry name" value="HTH-TYPE TRANSCRIPTIONAL REPRESSOR NEMR"/>
    <property type="match status" value="1"/>
</dbReference>
<evidence type="ECO:0000256" key="2">
    <source>
        <dbReference type="ARBA" id="ARBA00023125"/>
    </source>
</evidence>
<evidence type="ECO:0000313" key="7">
    <source>
        <dbReference type="Proteomes" id="UP000681317"/>
    </source>
</evidence>
<dbReference type="InterPro" id="IPR001647">
    <property type="entry name" value="HTH_TetR"/>
</dbReference>
<dbReference type="Pfam" id="PF16925">
    <property type="entry name" value="TetR_C_13"/>
    <property type="match status" value="1"/>
</dbReference>
<dbReference type="Pfam" id="PF00440">
    <property type="entry name" value="TetR_N"/>
    <property type="match status" value="1"/>
</dbReference>
<dbReference type="Gene3D" id="1.10.357.10">
    <property type="entry name" value="Tetracycline Repressor, domain 2"/>
    <property type="match status" value="1"/>
</dbReference>
<dbReference type="InterPro" id="IPR011075">
    <property type="entry name" value="TetR_C"/>
</dbReference>
<dbReference type="PROSITE" id="PS50977">
    <property type="entry name" value="HTH_TETR_2"/>
    <property type="match status" value="1"/>
</dbReference>
<gene>
    <name evidence="6" type="ORF">LYSCAS_27910</name>
</gene>
<reference evidence="6 7" key="1">
    <citation type="submission" date="2021-03" db="EMBL/GenBank/DDBJ databases">
        <title>Complete Genome Sequences of Two Lysobacter Strains Isolated from Sea Water (Lysobacter caseinilyticus) and Soil (Lysobacter helvus) in South Korea.</title>
        <authorList>
            <person name="Watanabe Y."/>
            <person name="Arakawa K."/>
        </authorList>
    </citation>
    <scope>NUCLEOTIDE SEQUENCE [LARGE SCALE GENOMIC DNA]</scope>
    <source>
        <strain evidence="6 7">KVB24</strain>
    </source>
</reference>
<keyword evidence="7" id="KW-1185">Reference proteome</keyword>
<keyword evidence="1" id="KW-0805">Transcription regulation</keyword>
<evidence type="ECO:0000313" key="6">
    <source>
        <dbReference type="EMBL" id="BCT93767.1"/>
    </source>
</evidence>
<evidence type="ECO:0000256" key="4">
    <source>
        <dbReference type="PROSITE-ProRule" id="PRU00335"/>
    </source>
</evidence>
<feature type="DNA-binding region" description="H-T-H motif" evidence="4">
    <location>
        <begin position="40"/>
        <end position="59"/>
    </location>
</feature>
<evidence type="ECO:0000259" key="5">
    <source>
        <dbReference type="PROSITE" id="PS50977"/>
    </source>
</evidence>
<dbReference type="Proteomes" id="UP000681317">
    <property type="component" value="Chromosome"/>
</dbReference>
<proteinExistence type="predicted"/>
<dbReference type="SUPFAM" id="SSF48498">
    <property type="entry name" value="Tetracyclin repressor-like, C-terminal domain"/>
    <property type="match status" value="1"/>
</dbReference>
<protein>
    <submittedName>
        <fullName evidence="6">TetR family transcriptional regulator</fullName>
    </submittedName>
</protein>
<organism evidence="6 7">
    <name type="scientific">Noviluteimonas caseinilytica</name>
    <dbReference type="NCBI Taxonomy" id="2675101"/>
    <lineage>
        <taxon>Bacteria</taxon>
        <taxon>Pseudomonadati</taxon>
        <taxon>Pseudomonadota</taxon>
        <taxon>Gammaproteobacteria</taxon>
        <taxon>Lysobacterales</taxon>
        <taxon>Lysobacteraceae</taxon>
        <taxon>Noviluteimonas</taxon>
    </lineage>
</organism>
<name>A0ABN6G1E6_9GAMM</name>
<sequence length="207" mass="22625">MLLSAAMTTLTATSKGAATRESIVARAYDIARASGVEGLSIGPLATAVGMSKSGVFAHFGSREDLQLAVLEEAALRFGNAVLIPALAQPRGLPRVRAIMRNWFEWVRGTQRGGCVLVGSVMEYDDRPGVLRDQVLHNETRWRAELHRAVQQAIDCGHLAADDVEQCVFELYAIPLAAHHEAGLFGYDVARHHGDRAIERWIAHHAPR</sequence>
<dbReference type="PANTHER" id="PTHR47506">
    <property type="entry name" value="TRANSCRIPTIONAL REGULATORY PROTEIN"/>
    <property type="match status" value="1"/>
</dbReference>
<dbReference type="EMBL" id="AP024545">
    <property type="protein sequence ID" value="BCT93767.1"/>
    <property type="molecule type" value="Genomic_DNA"/>
</dbReference>
<dbReference type="InterPro" id="IPR036271">
    <property type="entry name" value="Tet_transcr_reg_TetR-rel_C_sf"/>
</dbReference>
<evidence type="ECO:0000256" key="1">
    <source>
        <dbReference type="ARBA" id="ARBA00023015"/>
    </source>
</evidence>
<feature type="domain" description="HTH tetR-type" evidence="5">
    <location>
        <begin position="17"/>
        <end position="77"/>
    </location>
</feature>
<dbReference type="SUPFAM" id="SSF46689">
    <property type="entry name" value="Homeodomain-like"/>
    <property type="match status" value="1"/>
</dbReference>
<keyword evidence="3" id="KW-0804">Transcription</keyword>
<evidence type="ECO:0000256" key="3">
    <source>
        <dbReference type="ARBA" id="ARBA00023163"/>
    </source>
</evidence>
<dbReference type="InterPro" id="IPR009057">
    <property type="entry name" value="Homeodomain-like_sf"/>
</dbReference>